<dbReference type="RefSeq" id="WP_139623464.1">
    <property type="nucleotide sequence ID" value="NZ_VDMP01000025.1"/>
</dbReference>
<proteinExistence type="predicted"/>
<reference evidence="1 2" key="1">
    <citation type="journal article" date="2016" name="Int. J. Syst. Evol. Microbiol.">
        <title>Nocardioides albidus sp. nov., an actinobacterium isolated from garden soil.</title>
        <authorList>
            <person name="Singh H."/>
            <person name="Du J."/>
            <person name="Trinh H."/>
            <person name="Won K."/>
            <person name="Yang J.E."/>
            <person name="Yin C."/>
            <person name="Kook M."/>
            <person name="Yi T.H."/>
        </authorList>
    </citation>
    <scope>NUCLEOTIDE SEQUENCE [LARGE SCALE GENOMIC DNA]</scope>
    <source>
        <strain evidence="1 2">CCTCC AB 2015297</strain>
    </source>
</reference>
<accession>A0A5C4VR74</accession>
<keyword evidence="2" id="KW-1185">Reference proteome</keyword>
<dbReference type="PANTHER" id="PTHR34846:SF11">
    <property type="entry name" value="4-CARBOXYMUCONOLACTONE DECARBOXYLASE FAMILY PROTEIN (AFU_ORTHOLOGUE AFUA_6G11590)"/>
    <property type="match status" value="1"/>
</dbReference>
<gene>
    <name evidence="1" type="ORF">FHP29_13860</name>
</gene>
<sequence>MSTSPVVLLGRAPWTSAGAVTAEQRRLIDTIAEKWGNVGLGVCPVDAEGRLTGPFDLMAASPAVGAAVLALAGSFRDGLLTLAERETAILTVAAIDDSPYMRVGHEPLLRAAGLDTIPAEGPCAVVQDVTVELCRTGDLSDETFERAVAELAWPRLQELVWLVGHYRSLATAQRVARIPDPTPTEGERDVS</sequence>
<dbReference type="PANTHER" id="PTHR34846">
    <property type="entry name" value="4-CARBOXYMUCONOLACTONE DECARBOXYLASE FAMILY PROTEIN (AFU_ORTHOLOGUE AFUA_6G11590)"/>
    <property type="match status" value="1"/>
</dbReference>
<dbReference type="InterPro" id="IPR029032">
    <property type="entry name" value="AhpD-like"/>
</dbReference>
<dbReference type="Gene3D" id="1.20.1290.10">
    <property type="entry name" value="AhpD-like"/>
    <property type="match status" value="1"/>
</dbReference>
<evidence type="ECO:0000313" key="2">
    <source>
        <dbReference type="Proteomes" id="UP000313231"/>
    </source>
</evidence>
<protein>
    <recommendedName>
        <fullName evidence="3">Carboxymuconolactone decarboxylase family protein</fullName>
    </recommendedName>
</protein>
<name>A0A5C4VR74_9ACTN</name>
<comment type="caution">
    <text evidence="1">The sequence shown here is derived from an EMBL/GenBank/DDBJ whole genome shotgun (WGS) entry which is preliminary data.</text>
</comment>
<dbReference type="SUPFAM" id="SSF69118">
    <property type="entry name" value="AhpD-like"/>
    <property type="match status" value="1"/>
</dbReference>
<dbReference type="OrthoDB" id="949132at2"/>
<evidence type="ECO:0008006" key="3">
    <source>
        <dbReference type="Google" id="ProtNLM"/>
    </source>
</evidence>
<organism evidence="1 2">
    <name type="scientific">Nocardioides albidus</name>
    <dbReference type="NCBI Taxonomy" id="1517589"/>
    <lineage>
        <taxon>Bacteria</taxon>
        <taxon>Bacillati</taxon>
        <taxon>Actinomycetota</taxon>
        <taxon>Actinomycetes</taxon>
        <taxon>Propionibacteriales</taxon>
        <taxon>Nocardioidaceae</taxon>
        <taxon>Nocardioides</taxon>
    </lineage>
</organism>
<dbReference type="AlphaFoldDB" id="A0A5C4VR74"/>
<dbReference type="Proteomes" id="UP000313231">
    <property type="component" value="Unassembled WGS sequence"/>
</dbReference>
<evidence type="ECO:0000313" key="1">
    <source>
        <dbReference type="EMBL" id="TNM38350.1"/>
    </source>
</evidence>
<dbReference type="EMBL" id="VDMP01000025">
    <property type="protein sequence ID" value="TNM38350.1"/>
    <property type="molecule type" value="Genomic_DNA"/>
</dbReference>